<dbReference type="PANTHER" id="PTHR11010">
    <property type="entry name" value="PROTEASE S28 PRO-X CARBOXYPEPTIDASE-RELATED"/>
    <property type="match status" value="1"/>
</dbReference>
<comment type="similarity">
    <text evidence="1">Belongs to the peptidase S28 family.</text>
</comment>
<dbReference type="InterPro" id="IPR008758">
    <property type="entry name" value="Peptidase_S28"/>
</dbReference>
<name>A0A378KS72_9GAMM</name>
<keyword evidence="5" id="KW-0325">Glycoprotein</keyword>
<dbReference type="RefSeq" id="WP_083501382.1">
    <property type="nucleotide sequence ID" value="NZ_CAAAIL010000002.1"/>
</dbReference>
<evidence type="ECO:0000256" key="1">
    <source>
        <dbReference type="ARBA" id="ARBA00011079"/>
    </source>
</evidence>
<keyword evidence="8" id="KW-1185">Reference proteome</keyword>
<evidence type="ECO:0000256" key="2">
    <source>
        <dbReference type="ARBA" id="ARBA00022670"/>
    </source>
</evidence>
<dbReference type="InterPro" id="IPR029058">
    <property type="entry name" value="AB_hydrolase_fold"/>
</dbReference>
<dbReference type="EMBL" id="LNYR01000049">
    <property type="protein sequence ID" value="KTD42376.1"/>
    <property type="molecule type" value="Genomic_DNA"/>
</dbReference>
<dbReference type="PANTHER" id="PTHR11010:SF117">
    <property type="entry name" value="SERINE PROTEASE 16"/>
    <property type="match status" value="1"/>
</dbReference>
<evidence type="ECO:0000256" key="4">
    <source>
        <dbReference type="ARBA" id="ARBA00022801"/>
    </source>
</evidence>
<gene>
    <name evidence="6" type="ORF">Lqua_3354</name>
    <name evidence="7" type="ORF">NCTC12376_00018</name>
</gene>
<dbReference type="PROSITE" id="PS51257">
    <property type="entry name" value="PROKAR_LIPOPROTEIN"/>
    <property type="match status" value="1"/>
</dbReference>
<dbReference type="EMBL" id="UGOW01000001">
    <property type="protein sequence ID" value="STY16238.1"/>
    <property type="molecule type" value="Genomic_DNA"/>
</dbReference>
<organism evidence="7 9">
    <name type="scientific">Legionella quateirensis</name>
    <dbReference type="NCBI Taxonomy" id="45072"/>
    <lineage>
        <taxon>Bacteria</taxon>
        <taxon>Pseudomonadati</taxon>
        <taxon>Pseudomonadota</taxon>
        <taxon>Gammaproteobacteria</taxon>
        <taxon>Legionellales</taxon>
        <taxon>Legionellaceae</taxon>
        <taxon>Legionella</taxon>
    </lineage>
</organism>
<dbReference type="Pfam" id="PF05577">
    <property type="entry name" value="Peptidase_S28"/>
    <property type="match status" value="1"/>
</dbReference>
<keyword evidence="2" id="KW-0645">Protease</keyword>
<dbReference type="Proteomes" id="UP000254230">
    <property type="component" value="Unassembled WGS sequence"/>
</dbReference>
<dbReference type="OrthoDB" id="6189138at2"/>
<sequence>MNYIKSGALIGLGLLSCVSMTFAGPLELFIQKHQENKQPLLASRSIKTSQFTQLLDHNHPELGTFAQRYYLDETYGPKSTDPVLFYICGESACTQRALNGAIRTYAKKHHAKLIALEHRYYGESLPLSTFSTQDLRFLSTEAALDDLAYFQRQMIKDRNWTGTWIAFGGSYPGSLSAYYRLKFPYLVAGSLASSAPVMAKEDFYEYDAHVTKVAGPECAEQMRSVVREVEATLNDENQLKQMKHLFEATDVHDPVDFLYLIADTGAAAIQYGMRNSFCSALSSSETPLIGYADFAKKLYKAMDVTAVEITAQGALSENPEDYKKGVGMRQWYYQSCTEYGYWQNANPDSSQSTRSSLINLDYHRHICQRLFGLTKPADTAELNNTFYFPLMDDLVSNIYFTNGDNDPWSILSLSELNGNAVNLKLTYHLIEGAAHCEDLHSPVASDSESLITARKIMDSLLEQWLKKRTSTI</sequence>
<dbReference type="GO" id="GO:0008239">
    <property type="term" value="F:dipeptidyl-peptidase activity"/>
    <property type="evidence" value="ECO:0007669"/>
    <property type="project" value="TreeGrafter"/>
</dbReference>
<dbReference type="Gene3D" id="3.40.50.1820">
    <property type="entry name" value="alpha/beta hydrolase"/>
    <property type="match status" value="1"/>
</dbReference>
<keyword evidence="7" id="KW-0121">Carboxypeptidase</keyword>
<dbReference type="Gene3D" id="1.20.120.980">
    <property type="entry name" value="Serine carboxypeptidase S28, SKS domain"/>
    <property type="match status" value="1"/>
</dbReference>
<protein>
    <submittedName>
        <fullName evidence="7">Serine carboxypeptidase</fullName>
    </submittedName>
</protein>
<dbReference type="InterPro" id="IPR042269">
    <property type="entry name" value="Ser_carbopepase_S28_SKS"/>
</dbReference>
<dbReference type="GO" id="GO:0006508">
    <property type="term" value="P:proteolysis"/>
    <property type="evidence" value="ECO:0007669"/>
    <property type="project" value="UniProtKB-KW"/>
</dbReference>
<evidence type="ECO:0000256" key="3">
    <source>
        <dbReference type="ARBA" id="ARBA00022729"/>
    </source>
</evidence>
<dbReference type="STRING" id="45072.Lqua_3354"/>
<evidence type="ECO:0000313" key="9">
    <source>
        <dbReference type="Proteomes" id="UP000254230"/>
    </source>
</evidence>
<keyword evidence="3" id="KW-0732">Signal</keyword>
<dbReference type="GO" id="GO:0004180">
    <property type="term" value="F:carboxypeptidase activity"/>
    <property type="evidence" value="ECO:0007669"/>
    <property type="project" value="UniProtKB-KW"/>
</dbReference>
<evidence type="ECO:0000313" key="7">
    <source>
        <dbReference type="EMBL" id="STY16238.1"/>
    </source>
</evidence>
<dbReference type="AlphaFoldDB" id="A0A378KS72"/>
<dbReference type="Proteomes" id="UP000054639">
    <property type="component" value="Unassembled WGS sequence"/>
</dbReference>
<evidence type="ECO:0000313" key="8">
    <source>
        <dbReference type="Proteomes" id="UP000054639"/>
    </source>
</evidence>
<proteinExistence type="inferred from homology"/>
<reference evidence="7 9" key="2">
    <citation type="submission" date="2018-06" db="EMBL/GenBank/DDBJ databases">
        <authorList>
            <consortium name="Pathogen Informatics"/>
            <person name="Doyle S."/>
        </authorList>
    </citation>
    <scope>NUCLEOTIDE SEQUENCE [LARGE SCALE GENOMIC DNA]</scope>
    <source>
        <strain evidence="7 9">NCTC12376</strain>
    </source>
</reference>
<evidence type="ECO:0000313" key="6">
    <source>
        <dbReference type="EMBL" id="KTD42376.1"/>
    </source>
</evidence>
<dbReference type="SUPFAM" id="SSF53474">
    <property type="entry name" value="alpha/beta-Hydrolases"/>
    <property type="match status" value="1"/>
</dbReference>
<evidence type="ECO:0000256" key="5">
    <source>
        <dbReference type="ARBA" id="ARBA00023180"/>
    </source>
</evidence>
<keyword evidence="4" id="KW-0378">Hydrolase</keyword>
<reference evidence="6 8" key="1">
    <citation type="submission" date="2015-11" db="EMBL/GenBank/DDBJ databases">
        <title>Genomic analysis of 38 Legionella species identifies large and diverse effector repertoires.</title>
        <authorList>
            <person name="Burstein D."/>
            <person name="Amaro F."/>
            <person name="Zusman T."/>
            <person name="Lifshitz Z."/>
            <person name="Cohen O."/>
            <person name="Gilbert J.A."/>
            <person name="Pupko T."/>
            <person name="Shuman H.A."/>
            <person name="Segal G."/>
        </authorList>
    </citation>
    <scope>NUCLEOTIDE SEQUENCE [LARGE SCALE GENOMIC DNA]</scope>
    <source>
        <strain evidence="6 8">ATCC 49507</strain>
    </source>
</reference>
<dbReference type="GO" id="GO:0070008">
    <property type="term" value="F:serine-type exopeptidase activity"/>
    <property type="evidence" value="ECO:0007669"/>
    <property type="project" value="InterPro"/>
</dbReference>
<accession>A0A378KS72</accession>